<dbReference type="InterPro" id="IPR057972">
    <property type="entry name" value="Terminase_7"/>
</dbReference>
<dbReference type="RefSeq" id="WP_044579125.1">
    <property type="nucleotide sequence ID" value="NZ_BAABDR010000073.1"/>
</dbReference>
<dbReference type="EMBL" id="JAGGLR010000002">
    <property type="protein sequence ID" value="MBP2059740.1"/>
    <property type="molecule type" value="Genomic_DNA"/>
</dbReference>
<organism evidence="2 3">
    <name type="scientific">Streptomyces iranensis</name>
    <dbReference type="NCBI Taxonomy" id="576784"/>
    <lineage>
        <taxon>Bacteria</taxon>
        <taxon>Bacillati</taxon>
        <taxon>Actinomycetota</taxon>
        <taxon>Actinomycetes</taxon>
        <taxon>Kitasatosporales</taxon>
        <taxon>Streptomycetaceae</taxon>
        <taxon>Streptomyces</taxon>
        <taxon>Streptomyces violaceusniger group</taxon>
    </lineage>
</organism>
<feature type="region of interest" description="Disordered" evidence="1">
    <location>
        <begin position="125"/>
        <end position="155"/>
    </location>
</feature>
<gene>
    <name evidence="2" type="ORF">J2Z30_000738</name>
</gene>
<reference evidence="2 3" key="1">
    <citation type="submission" date="2021-03" db="EMBL/GenBank/DDBJ databases">
        <title>Genomic Encyclopedia of Type Strains, Phase IV (KMG-IV): sequencing the most valuable type-strain genomes for metagenomic binning, comparative biology and taxonomic classification.</title>
        <authorList>
            <person name="Goeker M."/>
        </authorList>
    </citation>
    <scope>NUCLEOTIDE SEQUENCE [LARGE SCALE GENOMIC DNA]</scope>
    <source>
        <strain evidence="2 3">DSM 41954</strain>
    </source>
</reference>
<feature type="compositionally biased region" description="Polar residues" evidence="1">
    <location>
        <begin position="131"/>
        <end position="146"/>
    </location>
</feature>
<feature type="region of interest" description="Disordered" evidence="1">
    <location>
        <begin position="1"/>
        <end position="42"/>
    </location>
</feature>
<protein>
    <recommendedName>
        <fullName evidence="4">Terminase small subunit</fullName>
    </recommendedName>
</protein>
<dbReference type="Pfam" id="PF25673">
    <property type="entry name" value="Terminase_7"/>
    <property type="match status" value="1"/>
</dbReference>
<dbReference type="Proteomes" id="UP000756710">
    <property type="component" value="Unassembled WGS sequence"/>
</dbReference>
<evidence type="ECO:0008006" key="4">
    <source>
        <dbReference type="Google" id="ProtNLM"/>
    </source>
</evidence>
<dbReference type="GeneID" id="32472372"/>
<proteinExistence type="predicted"/>
<name>A0ABS4MJ73_9ACTN</name>
<comment type="caution">
    <text evidence="2">The sequence shown here is derived from an EMBL/GenBank/DDBJ whole genome shotgun (WGS) entry which is preliminary data.</text>
</comment>
<accession>A0ABS4MJ73</accession>
<evidence type="ECO:0000313" key="2">
    <source>
        <dbReference type="EMBL" id="MBP2059740.1"/>
    </source>
</evidence>
<sequence length="155" mass="17260">MAGRGPAPKDPAKRRRRNADAIPETVITPDDELRGPELPEGALGVNAKTGEIIEWHPMTVAWWLTWRKSPQAQTFTDTDWAFLVDTALMHHSMWAKGQWTLAAEVRLRAAKFGATPEDRARLKLKVDDPTSRPQAPVQSAGNVSDINSRRARLTS</sequence>
<evidence type="ECO:0000256" key="1">
    <source>
        <dbReference type="SAM" id="MobiDB-lite"/>
    </source>
</evidence>
<evidence type="ECO:0000313" key="3">
    <source>
        <dbReference type="Proteomes" id="UP000756710"/>
    </source>
</evidence>
<keyword evidence="3" id="KW-1185">Reference proteome</keyword>